<sequence>MVMSRSVIALDVTVTAVSIARVAEGEPVPSTGLIVAPPSGRDYSLSATRARTDHTAEMVLDAVLSRGLPTLVVMSKLTLGDMNRDPSGGRRAALWWAITGRLLDAGIPVAELATATAQKWLCGHGAVGHRGYVALDRAVRDTWPSVRDRGETYRMSAVALAAAGCAVVGIPTAVPCTDARLKALSPMVLPSGWRLPETTKSEVA</sequence>
<evidence type="ECO:0000313" key="1">
    <source>
        <dbReference type="EMBL" id="KPG11419.1"/>
    </source>
</evidence>
<dbReference type="Gene3D" id="3.30.420.10">
    <property type="entry name" value="Ribonuclease H-like superfamily/Ribonuclease H"/>
    <property type="match status" value="1"/>
</dbReference>
<reference evidence="3 4" key="1">
    <citation type="submission" date="2015-09" db="EMBL/GenBank/DDBJ databases">
        <title>Genome Sequences of Mycobacterium immunogenum Isolates, Recuperated from a Chloraminated Drinking Water Distribution System Simulator Subjected to Episodes of Nitrification.</title>
        <authorList>
            <person name="Gomez-Alvarez V."/>
            <person name="Revetta R.P."/>
        </authorList>
    </citation>
    <scope>NUCLEOTIDE SEQUENCE [LARGE SCALE GENOMIC DNA]</scope>
    <source>
        <strain evidence="1 3">H008</strain>
        <strain evidence="2 4">H076</strain>
    </source>
</reference>
<dbReference type="EMBL" id="LJFS01000011">
    <property type="protein sequence ID" value="KPG34367.1"/>
    <property type="molecule type" value="Genomic_DNA"/>
</dbReference>
<protein>
    <submittedName>
        <fullName evidence="1">Uncharacterized protein</fullName>
    </submittedName>
</protein>
<comment type="caution">
    <text evidence="1">The sequence shown here is derived from an EMBL/GenBank/DDBJ whole genome shotgun (WGS) entry which is preliminary data.</text>
</comment>
<dbReference type="EMBL" id="LJFO01000006">
    <property type="protein sequence ID" value="KPG11419.1"/>
    <property type="molecule type" value="Genomic_DNA"/>
</dbReference>
<dbReference type="OrthoDB" id="4644130at2"/>
<evidence type="ECO:0000313" key="3">
    <source>
        <dbReference type="Proteomes" id="UP000037843"/>
    </source>
</evidence>
<dbReference type="Proteomes" id="UP000037843">
    <property type="component" value="Unassembled WGS sequence"/>
</dbReference>
<dbReference type="AlphaFoldDB" id="A0A7V8RWQ5"/>
<dbReference type="KEGG" id="miz:BAB75_01670"/>
<keyword evidence="4" id="KW-1185">Reference proteome</keyword>
<gene>
    <name evidence="1" type="ORF">AN908_12605</name>
    <name evidence="2" type="ORF">AN912_10800</name>
</gene>
<evidence type="ECO:0000313" key="4">
    <source>
        <dbReference type="Proteomes" id="UP000037962"/>
    </source>
</evidence>
<proteinExistence type="predicted"/>
<accession>A0A7V8RWQ5</accession>
<organism evidence="1 3">
    <name type="scientific">Mycobacteroides immunogenum</name>
    <dbReference type="NCBI Taxonomy" id="83262"/>
    <lineage>
        <taxon>Bacteria</taxon>
        <taxon>Bacillati</taxon>
        <taxon>Actinomycetota</taxon>
        <taxon>Actinomycetes</taxon>
        <taxon>Mycobacteriales</taxon>
        <taxon>Mycobacteriaceae</taxon>
        <taxon>Mycobacteroides</taxon>
    </lineage>
</organism>
<dbReference type="GO" id="GO:0003676">
    <property type="term" value="F:nucleic acid binding"/>
    <property type="evidence" value="ECO:0007669"/>
    <property type="project" value="InterPro"/>
</dbReference>
<dbReference type="InterPro" id="IPR036397">
    <property type="entry name" value="RNaseH_sf"/>
</dbReference>
<name>A0A7V8RWQ5_9MYCO</name>
<evidence type="ECO:0000313" key="2">
    <source>
        <dbReference type="EMBL" id="KPG34367.1"/>
    </source>
</evidence>
<dbReference type="Proteomes" id="UP000037962">
    <property type="component" value="Unassembled WGS sequence"/>
</dbReference>